<feature type="transmembrane region" description="Helical" evidence="7">
    <location>
        <begin position="12"/>
        <end position="32"/>
    </location>
</feature>
<feature type="transmembrane region" description="Helical" evidence="7">
    <location>
        <begin position="260"/>
        <end position="284"/>
    </location>
</feature>
<reference evidence="8 9" key="1">
    <citation type="submission" date="2019-12" db="EMBL/GenBank/DDBJ databases">
        <title>Microbes associate with the intestines of laboratory mice.</title>
        <authorList>
            <person name="Navarre W."/>
            <person name="Wong E."/>
        </authorList>
    </citation>
    <scope>NUCLEOTIDE SEQUENCE [LARGE SCALE GENOMIC DNA]</scope>
    <source>
        <strain evidence="8 9">NM82_D38</strain>
    </source>
</reference>
<keyword evidence="3" id="KW-1003">Cell membrane</keyword>
<evidence type="ECO:0000256" key="3">
    <source>
        <dbReference type="ARBA" id="ARBA00022475"/>
    </source>
</evidence>
<keyword evidence="5 7" id="KW-1133">Transmembrane helix</keyword>
<dbReference type="OrthoDB" id="9151196at2"/>
<proteinExistence type="inferred from homology"/>
<evidence type="ECO:0000256" key="6">
    <source>
        <dbReference type="ARBA" id="ARBA00023136"/>
    </source>
</evidence>
<keyword evidence="9" id="KW-1185">Reference proteome</keyword>
<organism evidence="8 9">
    <name type="scientific">Parasutterella muris</name>
    <dbReference type="NCBI Taxonomy" id="2565572"/>
    <lineage>
        <taxon>Bacteria</taxon>
        <taxon>Pseudomonadati</taxon>
        <taxon>Pseudomonadota</taxon>
        <taxon>Betaproteobacteria</taxon>
        <taxon>Burkholderiales</taxon>
        <taxon>Sutterellaceae</taxon>
        <taxon>Parasutterella</taxon>
    </lineage>
</organism>
<sequence length="289" mass="31687">MTTQLEAAHWGWTIALFLWAVGLSGMGFFLNYWVRQKKFVYLLTAAAIIGTLLVVSHLARMLNLPFAVLSSVFDMALNLSSWMFIGICLLSLLCVGSLFYSMICAGILFKGEKWQQMADSNWFNGIFSVLGAACTVYSGFLLTQAVGIPFWNSAIIPILWIISGMACSVGAIELLMVFGQIDANRVKWSRTTSIWVEIAELLTIFAFLHVSLSSNMEAARVGAESLLYGPNALMFWLGVILFGSLVPLVATILTRSHKVLVCTAVLGIIGALLLRASVLFAGYYDPILM</sequence>
<feature type="transmembrane region" description="Helical" evidence="7">
    <location>
        <begin position="121"/>
        <end position="142"/>
    </location>
</feature>
<dbReference type="InterPro" id="IPR052049">
    <property type="entry name" value="Electron_transfer_protein"/>
</dbReference>
<dbReference type="PANTHER" id="PTHR34856">
    <property type="entry name" value="PROTEIN NRFD"/>
    <property type="match status" value="1"/>
</dbReference>
<dbReference type="Gene3D" id="1.20.1630.10">
    <property type="entry name" value="Formate dehydrogenase/DMSO reductase domain"/>
    <property type="match status" value="1"/>
</dbReference>
<feature type="transmembrane region" description="Helical" evidence="7">
    <location>
        <begin position="193"/>
        <end position="212"/>
    </location>
</feature>
<evidence type="ECO:0000256" key="5">
    <source>
        <dbReference type="ARBA" id="ARBA00022989"/>
    </source>
</evidence>
<dbReference type="Pfam" id="PF03916">
    <property type="entry name" value="NrfD"/>
    <property type="match status" value="1"/>
</dbReference>
<dbReference type="GO" id="GO:0005886">
    <property type="term" value="C:plasma membrane"/>
    <property type="evidence" value="ECO:0007669"/>
    <property type="project" value="UniProtKB-SubCell"/>
</dbReference>
<feature type="transmembrane region" description="Helical" evidence="7">
    <location>
        <begin position="154"/>
        <end position="181"/>
    </location>
</feature>
<name>A0A6L6YGU3_9BURK</name>
<feature type="transmembrane region" description="Helical" evidence="7">
    <location>
        <begin position="232"/>
        <end position="253"/>
    </location>
</feature>
<evidence type="ECO:0000256" key="1">
    <source>
        <dbReference type="ARBA" id="ARBA00004651"/>
    </source>
</evidence>
<keyword evidence="6 7" id="KW-0472">Membrane</keyword>
<evidence type="ECO:0000313" key="8">
    <source>
        <dbReference type="EMBL" id="MVX55898.1"/>
    </source>
</evidence>
<dbReference type="Proteomes" id="UP000472580">
    <property type="component" value="Unassembled WGS sequence"/>
</dbReference>
<dbReference type="InterPro" id="IPR005614">
    <property type="entry name" value="NrfD-like"/>
</dbReference>
<evidence type="ECO:0000256" key="2">
    <source>
        <dbReference type="ARBA" id="ARBA00008929"/>
    </source>
</evidence>
<keyword evidence="4 7" id="KW-0812">Transmembrane</keyword>
<dbReference type="AlphaFoldDB" id="A0A6L6YGU3"/>
<protein>
    <submittedName>
        <fullName evidence="8">Molybdopterin oxidoreductase</fullName>
    </submittedName>
</protein>
<evidence type="ECO:0000313" key="9">
    <source>
        <dbReference type="Proteomes" id="UP000472580"/>
    </source>
</evidence>
<comment type="similarity">
    <text evidence="2">Belongs to the NrfD family.</text>
</comment>
<accession>A0A6L6YGU3</accession>
<dbReference type="EMBL" id="WSRP01000003">
    <property type="protein sequence ID" value="MVX55898.1"/>
    <property type="molecule type" value="Genomic_DNA"/>
</dbReference>
<feature type="transmembrane region" description="Helical" evidence="7">
    <location>
        <begin position="79"/>
        <end position="109"/>
    </location>
</feature>
<evidence type="ECO:0000256" key="7">
    <source>
        <dbReference type="SAM" id="Phobius"/>
    </source>
</evidence>
<feature type="transmembrane region" description="Helical" evidence="7">
    <location>
        <begin position="39"/>
        <end position="59"/>
    </location>
</feature>
<gene>
    <name evidence="8" type="ORF">E5987_01585</name>
</gene>
<evidence type="ECO:0000256" key="4">
    <source>
        <dbReference type="ARBA" id="ARBA00022692"/>
    </source>
</evidence>
<dbReference type="PANTHER" id="PTHR34856:SF2">
    <property type="entry name" value="PROTEIN NRFD"/>
    <property type="match status" value="1"/>
</dbReference>
<comment type="caution">
    <text evidence="8">The sequence shown here is derived from an EMBL/GenBank/DDBJ whole genome shotgun (WGS) entry which is preliminary data.</text>
</comment>
<comment type="subcellular location">
    <subcellularLocation>
        <location evidence="1">Cell membrane</location>
        <topology evidence="1">Multi-pass membrane protein</topology>
    </subcellularLocation>
</comment>